<evidence type="ECO:0000313" key="2">
    <source>
        <dbReference type="Proteomes" id="UP000031258"/>
    </source>
</evidence>
<dbReference type="RefSeq" id="WP_039454700.1">
    <property type="nucleotide sequence ID" value="NZ_JSWE01000036.1"/>
</dbReference>
<organism evidence="1 2">
    <name type="scientific">Candidatus Jidaibacter acanthamoebae</name>
    <dbReference type="NCBI Taxonomy" id="86105"/>
    <lineage>
        <taxon>Bacteria</taxon>
        <taxon>Pseudomonadati</taxon>
        <taxon>Pseudomonadota</taxon>
        <taxon>Alphaproteobacteria</taxon>
        <taxon>Rickettsiales</taxon>
        <taxon>Candidatus Midichloriaceae</taxon>
        <taxon>Candidatus Jidaibacter</taxon>
    </lineage>
</organism>
<comment type="caution">
    <text evidence="1">The sequence shown here is derived from an EMBL/GenBank/DDBJ whole genome shotgun (WGS) entry which is preliminary data.</text>
</comment>
<reference evidence="1 2" key="1">
    <citation type="submission" date="2014-11" db="EMBL/GenBank/DDBJ databases">
        <title>A Rickettsiales Symbiont of Amoebae With Ancient Features.</title>
        <authorList>
            <person name="Schulz F."/>
            <person name="Martijn J."/>
            <person name="Wascher F."/>
            <person name="Kostanjsek R."/>
            <person name="Ettema T.J."/>
            <person name="Horn M."/>
        </authorList>
    </citation>
    <scope>NUCLEOTIDE SEQUENCE [LARGE SCALE GENOMIC DNA]</scope>
    <source>
        <strain evidence="1 2">UWC36</strain>
    </source>
</reference>
<protein>
    <submittedName>
        <fullName evidence="1">Uncharacterized protein</fullName>
    </submittedName>
</protein>
<dbReference type="Proteomes" id="UP000031258">
    <property type="component" value="Unassembled WGS sequence"/>
</dbReference>
<keyword evidence="2" id="KW-1185">Reference proteome</keyword>
<name>A0A0C1R1E8_9RICK</name>
<gene>
    <name evidence="1" type="ORF">NF27_BK00360</name>
</gene>
<evidence type="ECO:0000313" key="1">
    <source>
        <dbReference type="EMBL" id="KIE06115.1"/>
    </source>
</evidence>
<proteinExistence type="predicted"/>
<dbReference type="EMBL" id="JSWE01000036">
    <property type="protein sequence ID" value="KIE06115.1"/>
    <property type="molecule type" value="Genomic_DNA"/>
</dbReference>
<dbReference type="AlphaFoldDB" id="A0A0C1R1E8"/>
<sequence length="146" mass="17086">MKEEIRLPRSTQIEIGKSANNFNDRIKIIIKKYAENFEREIQKNWDSERRYLIGHLHKDALKAEVRKEIAQVISDYLEDLGTNFKVSYKGSGIKFSLNSKGERELTTELWDKITEKPDISIKDTGELEDKGNEVIKTLKEIEKNWS</sequence>
<accession>A0A0C1R1E8</accession>